<protein>
    <submittedName>
        <fullName evidence="1">Uncharacterized protein</fullName>
    </submittedName>
</protein>
<evidence type="ECO:0000313" key="1">
    <source>
        <dbReference type="EMBL" id="KAJ9697305.1"/>
    </source>
</evidence>
<organism evidence="1 2">
    <name type="scientific">Vitis rotundifolia</name>
    <name type="common">Muscadine grape</name>
    <dbReference type="NCBI Taxonomy" id="103349"/>
    <lineage>
        <taxon>Eukaryota</taxon>
        <taxon>Viridiplantae</taxon>
        <taxon>Streptophyta</taxon>
        <taxon>Embryophyta</taxon>
        <taxon>Tracheophyta</taxon>
        <taxon>Spermatophyta</taxon>
        <taxon>Magnoliopsida</taxon>
        <taxon>eudicotyledons</taxon>
        <taxon>Gunneridae</taxon>
        <taxon>Pentapetalae</taxon>
        <taxon>rosids</taxon>
        <taxon>Vitales</taxon>
        <taxon>Vitaceae</taxon>
        <taxon>Viteae</taxon>
        <taxon>Vitis</taxon>
    </lineage>
</organism>
<sequence>MATQGRYGEGFSKDEVLAAIFNFGKNKINPWIQMVSNGFLHYFPLFSGQPNIPRIWRMIDEPLGSGAVNSKHPTISSFMRELNELGNFSTKFGHSLILRTWRQGNNLSSLLELGKHQTSHSSIFEKVRDSKDRKESTISP</sequence>
<dbReference type="EMBL" id="JARBHA010000007">
    <property type="protein sequence ID" value="KAJ9697305.1"/>
    <property type="molecule type" value="Genomic_DNA"/>
</dbReference>
<proteinExistence type="predicted"/>
<comment type="caution">
    <text evidence="1">The sequence shown here is derived from an EMBL/GenBank/DDBJ whole genome shotgun (WGS) entry which is preliminary data.</text>
</comment>
<dbReference type="AlphaFoldDB" id="A0AA38ZXU3"/>
<evidence type="ECO:0000313" key="2">
    <source>
        <dbReference type="Proteomes" id="UP001168098"/>
    </source>
</evidence>
<accession>A0AA38ZXU3</accession>
<keyword evidence="2" id="KW-1185">Reference proteome</keyword>
<dbReference type="Proteomes" id="UP001168098">
    <property type="component" value="Unassembled WGS sequence"/>
</dbReference>
<gene>
    <name evidence="1" type="ORF">PVL29_009205</name>
</gene>
<reference evidence="1 2" key="1">
    <citation type="journal article" date="2023" name="BMC Biotechnol.">
        <title>Vitis rotundifolia cv Carlos genome sequencing.</title>
        <authorList>
            <person name="Huff M."/>
            <person name="Hulse-Kemp A."/>
            <person name="Scheffler B."/>
            <person name="Youngblood R."/>
            <person name="Simpson S."/>
            <person name="Babiker E."/>
            <person name="Staton M."/>
        </authorList>
    </citation>
    <scope>NUCLEOTIDE SEQUENCE [LARGE SCALE GENOMIC DNA]</scope>
    <source>
        <tissue evidence="1">Leaf</tissue>
    </source>
</reference>
<name>A0AA38ZXU3_VITRO</name>